<keyword evidence="1" id="KW-1133">Transmembrane helix</keyword>
<accession>A0A9W2X8Q6</accession>
<dbReference type="Gene3D" id="2.60.40.10">
    <property type="entry name" value="Immunoglobulins"/>
    <property type="match status" value="1"/>
</dbReference>
<dbReference type="SUPFAM" id="SSF48726">
    <property type="entry name" value="Immunoglobulin"/>
    <property type="match status" value="1"/>
</dbReference>
<dbReference type="InterPro" id="IPR013783">
    <property type="entry name" value="Ig-like_fold"/>
</dbReference>
<evidence type="ECO:0000313" key="3">
    <source>
        <dbReference type="RefSeq" id="XP_055358206.1"/>
    </source>
</evidence>
<sequence>MRIWFHSRNRGEVTWCRLSSSCATVTSKSMDETHLAINENPNNNFTVTMSGLSTESSGWYYFVIGDLQMPVHLTVTERPSTITLSPTTHQSTTTHHTTVRENQTFTTCGTGQKSSDKDGLKKLIITLALLIFIVMMTLIIWFILKTHKQRKVNSSATVKAEDNVTYCDVTYRRRTSVQAGSDVIYSNTGKGTSEQMSCTDVGVIYSSVVTKR</sequence>
<feature type="transmembrane region" description="Helical" evidence="1">
    <location>
        <begin position="123"/>
        <end position="144"/>
    </location>
</feature>
<dbReference type="KEGG" id="bspl:114870701"/>
<evidence type="ECO:0000313" key="2">
    <source>
        <dbReference type="Proteomes" id="UP000515150"/>
    </source>
</evidence>
<keyword evidence="2" id="KW-1185">Reference proteome</keyword>
<name>A0A9W2X8Q6_BETSP</name>
<organism evidence="2 3">
    <name type="scientific">Betta splendens</name>
    <name type="common">Siamese fighting fish</name>
    <dbReference type="NCBI Taxonomy" id="158456"/>
    <lineage>
        <taxon>Eukaryota</taxon>
        <taxon>Metazoa</taxon>
        <taxon>Chordata</taxon>
        <taxon>Craniata</taxon>
        <taxon>Vertebrata</taxon>
        <taxon>Euteleostomi</taxon>
        <taxon>Actinopterygii</taxon>
        <taxon>Neopterygii</taxon>
        <taxon>Teleostei</taxon>
        <taxon>Neoteleostei</taxon>
        <taxon>Acanthomorphata</taxon>
        <taxon>Anabantaria</taxon>
        <taxon>Anabantiformes</taxon>
        <taxon>Anabantoidei</taxon>
        <taxon>Osphronemidae</taxon>
        <taxon>Betta</taxon>
    </lineage>
</organism>
<dbReference type="RefSeq" id="XP_055358206.1">
    <property type="nucleotide sequence ID" value="XM_055502231.1"/>
</dbReference>
<dbReference type="GeneID" id="114870701"/>
<keyword evidence="1" id="KW-0812">Transmembrane</keyword>
<dbReference type="Proteomes" id="UP000515150">
    <property type="component" value="Chromosome 15"/>
</dbReference>
<reference evidence="3" key="1">
    <citation type="submission" date="2025-08" db="UniProtKB">
        <authorList>
            <consortium name="RefSeq"/>
        </authorList>
    </citation>
    <scope>IDENTIFICATION</scope>
</reference>
<dbReference type="InterPro" id="IPR036179">
    <property type="entry name" value="Ig-like_dom_sf"/>
</dbReference>
<proteinExistence type="predicted"/>
<protein>
    <submittedName>
        <fullName evidence="3">Uncharacterized protein LOC114870701</fullName>
    </submittedName>
</protein>
<dbReference type="AlphaFoldDB" id="A0A9W2X8Q6"/>
<keyword evidence="1" id="KW-0472">Membrane</keyword>
<evidence type="ECO:0000256" key="1">
    <source>
        <dbReference type="SAM" id="Phobius"/>
    </source>
</evidence>
<dbReference type="OrthoDB" id="8920197at2759"/>
<gene>
    <name evidence="3" type="primary">LOC114870701</name>
</gene>